<evidence type="ECO:0000313" key="2">
    <source>
        <dbReference type="Proteomes" id="UP000076871"/>
    </source>
</evidence>
<dbReference type="GeneID" id="63830224"/>
<gene>
    <name evidence="1" type="ORF">LAESUDRAFT_763063</name>
</gene>
<dbReference type="RefSeq" id="XP_040759861.1">
    <property type="nucleotide sequence ID" value="XM_040913196.1"/>
</dbReference>
<dbReference type="EMBL" id="KV427655">
    <property type="protein sequence ID" value="KZT02121.1"/>
    <property type="molecule type" value="Genomic_DNA"/>
</dbReference>
<organism evidence="1 2">
    <name type="scientific">Laetiporus sulphureus 93-53</name>
    <dbReference type="NCBI Taxonomy" id="1314785"/>
    <lineage>
        <taxon>Eukaryota</taxon>
        <taxon>Fungi</taxon>
        <taxon>Dikarya</taxon>
        <taxon>Basidiomycota</taxon>
        <taxon>Agaricomycotina</taxon>
        <taxon>Agaricomycetes</taxon>
        <taxon>Polyporales</taxon>
        <taxon>Laetiporus</taxon>
    </lineage>
</organism>
<sequence>MDTAAIISAARSDLVTGPVPSCPSVAALHTIEASRSASSNIGSSAALIFIQTPVSPAAIMEASSERAKSLEAAAKMLVKEIVVRSFGHSDNYAMVMPVPDGRRGPFTVNNIEYPAEQMPSSLLSVDIAQPPGPLPVCSLPCPNAPLLQTLFGGT</sequence>
<proteinExistence type="predicted"/>
<dbReference type="Proteomes" id="UP000076871">
    <property type="component" value="Unassembled WGS sequence"/>
</dbReference>
<dbReference type="AlphaFoldDB" id="A0A165C374"/>
<reference evidence="1 2" key="1">
    <citation type="journal article" date="2016" name="Mol. Biol. Evol.">
        <title>Comparative Genomics of Early-Diverging Mushroom-Forming Fungi Provides Insights into the Origins of Lignocellulose Decay Capabilities.</title>
        <authorList>
            <person name="Nagy L.G."/>
            <person name="Riley R."/>
            <person name="Tritt A."/>
            <person name="Adam C."/>
            <person name="Daum C."/>
            <person name="Floudas D."/>
            <person name="Sun H."/>
            <person name="Yadav J.S."/>
            <person name="Pangilinan J."/>
            <person name="Larsson K.H."/>
            <person name="Matsuura K."/>
            <person name="Barry K."/>
            <person name="Labutti K."/>
            <person name="Kuo R."/>
            <person name="Ohm R.A."/>
            <person name="Bhattacharya S.S."/>
            <person name="Shirouzu T."/>
            <person name="Yoshinaga Y."/>
            <person name="Martin F.M."/>
            <person name="Grigoriev I.V."/>
            <person name="Hibbett D.S."/>
        </authorList>
    </citation>
    <scope>NUCLEOTIDE SEQUENCE [LARGE SCALE GENOMIC DNA]</scope>
    <source>
        <strain evidence="1 2">93-53</strain>
    </source>
</reference>
<name>A0A165C374_9APHY</name>
<keyword evidence="2" id="KW-1185">Reference proteome</keyword>
<accession>A0A165C374</accession>
<protein>
    <submittedName>
        <fullName evidence="1">Uncharacterized protein</fullName>
    </submittedName>
</protein>
<dbReference type="InParanoid" id="A0A165C374"/>
<evidence type="ECO:0000313" key="1">
    <source>
        <dbReference type="EMBL" id="KZT02121.1"/>
    </source>
</evidence>